<evidence type="ECO:0000256" key="9">
    <source>
        <dbReference type="SAM" id="Phobius"/>
    </source>
</evidence>
<dbReference type="GeneID" id="106068919"/>
<dbReference type="Gene3D" id="2.60.120.260">
    <property type="entry name" value="Galactose-binding domain-like"/>
    <property type="match status" value="1"/>
</dbReference>
<feature type="region of interest" description="Disordered" evidence="8">
    <location>
        <begin position="456"/>
        <end position="486"/>
    </location>
</feature>
<keyword evidence="6" id="KW-0106">Calcium</keyword>
<keyword evidence="4" id="KW-0479">Metal-binding</keyword>
<dbReference type="AlphaFoldDB" id="A0A9W3AB61"/>
<evidence type="ECO:0000313" key="13">
    <source>
        <dbReference type="RefSeq" id="XP_055884398.1"/>
    </source>
</evidence>
<organism evidence="12 13">
    <name type="scientific">Biomphalaria glabrata</name>
    <name type="common">Bloodfluke planorb</name>
    <name type="synonym">Freshwater snail</name>
    <dbReference type="NCBI Taxonomy" id="6526"/>
    <lineage>
        <taxon>Eukaryota</taxon>
        <taxon>Metazoa</taxon>
        <taxon>Spiralia</taxon>
        <taxon>Lophotrochozoa</taxon>
        <taxon>Mollusca</taxon>
        <taxon>Gastropoda</taxon>
        <taxon>Heterobranchia</taxon>
        <taxon>Euthyneura</taxon>
        <taxon>Panpulmonata</taxon>
        <taxon>Hygrophila</taxon>
        <taxon>Lymnaeoidea</taxon>
        <taxon>Planorbidae</taxon>
        <taxon>Biomphalaria</taxon>
    </lineage>
</organism>
<dbReference type="Gene3D" id="2.170.300.10">
    <property type="entry name" value="Tie2 ligand-binding domain superfamily"/>
    <property type="match status" value="1"/>
</dbReference>
<evidence type="ECO:0000256" key="7">
    <source>
        <dbReference type="ARBA" id="ARBA00023157"/>
    </source>
</evidence>
<gene>
    <name evidence="13" type="primary">LOC106068919</name>
</gene>
<dbReference type="Proteomes" id="UP001165740">
    <property type="component" value="Chromosome 5"/>
</dbReference>
<reference evidence="13" key="1">
    <citation type="submission" date="2025-08" db="UniProtKB">
        <authorList>
            <consortium name="RefSeq"/>
        </authorList>
    </citation>
    <scope>IDENTIFICATION</scope>
</reference>
<name>A0A9W3AB61_BIOGL</name>
<evidence type="ECO:0000256" key="8">
    <source>
        <dbReference type="SAM" id="MobiDB-lite"/>
    </source>
</evidence>
<dbReference type="InterPro" id="IPR051941">
    <property type="entry name" value="BG_Antigen-Binding_Lectin"/>
</dbReference>
<keyword evidence="9" id="KW-0812">Transmembrane</keyword>
<evidence type="ECO:0000256" key="5">
    <source>
        <dbReference type="ARBA" id="ARBA00022734"/>
    </source>
</evidence>
<evidence type="ECO:0000313" key="12">
    <source>
        <dbReference type="Proteomes" id="UP001165740"/>
    </source>
</evidence>
<dbReference type="PANTHER" id="PTHR45713">
    <property type="entry name" value="FTP DOMAIN-CONTAINING PROTEIN"/>
    <property type="match status" value="1"/>
</dbReference>
<dbReference type="GO" id="GO:0001868">
    <property type="term" value="P:regulation of complement activation, lectin pathway"/>
    <property type="evidence" value="ECO:0007669"/>
    <property type="project" value="UniProtKB-ARBA"/>
</dbReference>
<feature type="signal peptide" evidence="10">
    <location>
        <begin position="1"/>
        <end position="22"/>
    </location>
</feature>
<dbReference type="GO" id="GO:0042806">
    <property type="term" value="F:fucose binding"/>
    <property type="evidence" value="ECO:0007669"/>
    <property type="project" value="UniProtKB-ARBA"/>
</dbReference>
<evidence type="ECO:0000256" key="2">
    <source>
        <dbReference type="ARBA" id="ARBA00010147"/>
    </source>
</evidence>
<dbReference type="RefSeq" id="XP_055884398.1">
    <property type="nucleotide sequence ID" value="XM_056028423.1"/>
</dbReference>
<keyword evidence="12" id="KW-1185">Reference proteome</keyword>
<dbReference type="OrthoDB" id="6159059at2759"/>
<dbReference type="Pfam" id="PF22633">
    <property type="entry name" value="F5_F8_type_C_2"/>
    <property type="match status" value="1"/>
</dbReference>
<dbReference type="GO" id="GO:0010185">
    <property type="term" value="P:regulation of cellular defense response"/>
    <property type="evidence" value="ECO:0007669"/>
    <property type="project" value="UniProtKB-ARBA"/>
</dbReference>
<feature type="transmembrane region" description="Helical" evidence="9">
    <location>
        <begin position="382"/>
        <end position="405"/>
    </location>
</feature>
<proteinExistence type="inferred from homology"/>
<comment type="subunit">
    <text evidence="3">Homotrimer.</text>
</comment>
<keyword evidence="5" id="KW-0430">Lectin</keyword>
<dbReference type="SMART" id="SM00607">
    <property type="entry name" value="FTP"/>
    <property type="match status" value="1"/>
</dbReference>
<evidence type="ECO:0000256" key="1">
    <source>
        <dbReference type="ARBA" id="ARBA00002219"/>
    </source>
</evidence>
<keyword evidence="7" id="KW-1015">Disulfide bond</keyword>
<comment type="function">
    <text evidence="1">Acts as a defensive agent. Recognizes blood group fucosylated oligosaccharides including A, B, H and Lewis B-type antigens. Does not recognize Lewis A antigen and has low affinity for monovalent haptens.</text>
</comment>
<feature type="domain" description="Fucolectin tachylectin-4 pentraxin-1" evidence="11">
    <location>
        <begin position="184"/>
        <end position="331"/>
    </location>
</feature>
<dbReference type="InterPro" id="IPR006585">
    <property type="entry name" value="FTP1"/>
</dbReference>
<feature type="chain" id="PRO_5040761795" evidence="10">
    <location>
        <begin position="23"/>
        <end position="509"/>
    </location>
</feature>
<dbReference type="OMA" id="FGRECGH"/>
<dbReference type="SUPFAM" id="SSF49785">
    <property type="entry name" value="Galactose-binding domain-like"/>
    <property type="match status" value="1"/>
</dbReference>
<evidence type="ECO:0000256" key="10">
    <source>
        <dbReference type="SAM" id="SignalP"/>
    </source>
</evidence>
<evidence type="ECO:0000256" key="6">
    <source>
        <dbReference type="ARBA" id="ARBA00022837"/>
    </source>
</evidence>
<comment type="similarity">
    <text evidence="2">Belongs to the fucolectin family.</text>
</comment>
<protein>
    <submittedName>
        <fullName evidence="13">Uncharacterized protein LOC106068919 isoform X1</fullName>
    </submittedName>
</protein>
<keyword evidence="9" id="KW-0472">Membrane</keyword>
<dbReference type="PANTHER" id="PTHR45713:SF6">
    <property type="entry name" value="F5_8 TYPE C DOMAIN-CONTAINING PROTEIN"/>
    <property type="match status" value="1"/>
</dbReference>
<evidence type="ECO:0000259" key="11">
    <source>
        <dbReference type="SMART" id="SM00607"/>
    </source>
</evidence>
<accession>A0A9W3AB61</accession>
<dbReference type="GO" id="GO:0046872">
    <property type="term" value="F:metal ion binding"/>
    <property type="evidence" value="ECO:0007669"/>
    <property type="project" value="UniProtKB-KW"/>
</dbReference>
<sequence>MDTIHLARVILWICQCFSVTQIRVSGSCQSGWFGPSCQFQCHCSGNDRCTADGQCSGKCAKGWFGLKCQFADLATVSDCFVITMPSSKSISWLIDGDDTTCNTDPCVQAIKLAWSQVYWIRSIRLTVNDTDQLMNFKIHCSNPTTIARLDNRTIEYMCDMSSNESLLVTGPGLLSLCSLYVNGGRNVALKQKAHQTNTYHIHLAPLAVDGDRISNLTTCTHTSVNNPAPPTWTLEMDSPKTVYQIVLYNREDCCQERLRNFHLKAMNITDALIFQYNDTSVGKKLRYDVQFALREPISKLTITATPTAESQYKYAILTLCEVELFGECAMGTWGLLCDKTCPELCRNVSCHQEAGECFDSFGHCDLHKFNGGKVLLTFDTGLGIGVAIGVLLIIILEIVAAVFLYKRWQQNRRLCLSDKPYDSIHKSDSSDISHYKTLQFQALQFKKLLQNDIMTEQRSDETRSSAAERESQTSYEPMSSLATQSPTQLSKHISVCKNDYRTSSLYANM</sequence>
<feature type="compositionally biased region" description="Polar residues" evidence="8">
    <location>
        <begin position="472"/>
        <end position="486"/>
    </location>
</feature>
<evidence type="ECO:0000256" key="4">
    <source>
        <dbReference type="ARBA" id="ARBA00022723"/>
    </source>
</evidence>
<keyword evidence="10" id="KW-0732">Signal</keyword>
<keyword evidence="9" id="KW-1133">Transmembrane helix</keyword>
<evidence type="ECO:0000256" key="3">
    <source>
        <dbReference type="ARBA" id="ARBA00011233"/>
    </source>
</evidence>
<dbReference type="InterPro" id="IPR008979">
    <property type="entry name" value="Galactose-bd-like_sf"/>
</dbReference>
<feature type="compositionally biased region" description="Basic and acidic residues" evidence="8">
    <location>
        <begin position="456"/>
        <end position="471"/>
    </location>
</feature>